<evidence type="ECO:0000313" key="1">
    <source>
        <dbReference type="EMBL" id="OXA41414.1"/>
    </source>
</evidence>
<accession>A0A226D983</accession>
<gene>
    <name evidence="1" type="ORF">Fcan01_23723</name>
</gene>
<proteinExistence type="predicted"/>
<reference evidence="1 2" key="1">
    <citation type="submission" date="2015-12" db="EMBL/GenBank/DDBJ databases">
        <title>The genome of Folsomia candida.</title>
        <authorList>
            <person name="Faddeeva A."/>
            <person name="Derks M.F."/>
            <person name="Anvar Y."/>
            <person name="Smit S."/>
            <person name="Van Straalen N."/>
            <person name="Roelofs D."/>
        </authorList>
    </citation>
    <scope>NUCLEOTIDE SEQUENCE [LARGE SCALE GENOMIC DNA]</scope>
    <source>
        <strain evidence="1 2">VU population</strain>
        <tissue evidence="1">Whole body</tissue>
    </source>
</reference>
<evidence type="ECO:0000313" key="2">
    <source>
        <dbReference type="Proteomes" id="UP000198287"/>
    </source>
</evidence>
<dbReference type="AlphaFoldDB" id="A0A226D983"/>
<dbReference type="Proteomes" id="UP000198287">
    <property type="component" value="Unassembled WGS sequence"/>
</dbReference>
<name>A0A226D983_FOLCA</name>
<sequence>MFGAIGGVTACAAVYSGHRNGFPCSSLGGSGSGSTFEFISTEVSLPYGRGQKEICGNLKITQKTGYNLSKIDLTKLDNWHYYGIKKELDPEELHPFILEENPASFPFKIQLPEHISQLPSCLECGPFRIDYLLASYLRTDRGYIELDRRPLPRFCGHNLISSQNEAETINWSRSTTEIGVIFTSPQTFYRLNCLDQGIHYDVNLQIFAAKLDQVEISCRVAVIEKISRGGKTLRELEIESKSEPKKVKGQNLGFSGKLLDSKNRNGGDKVLLTSFNQDGEMGLKVQRFLRYGMDFTVQDRLSGGIVRLEITKCGRRVGNIFWDGKTWRRHRHRGARNIFQNIKSVTSLLSLWPPSYSRAVSRRGSQMSLETLPPHYEDICSSGNKKET</sequence>
<comment type="caution">
    <text evidence="1">The sequence shown here is derived from an EMBL/GenBank/DDBJ whole genome shotgun (WGS) entry which is preliminary data.</text>
</comment>
<organism evidence="1 2">
    <name type="scientific">Folsomia candida</name>
    <name type="common">Springtail</name>
    <dbReference type="NCBI Taxonomy" id="158441"/>
    <lineage>
        <taxon>Eukaryota</taxon>
        <taxon>Metazoa</taxon>
        <taxon>Ecdysozoa</taxon>
        <taxon>Arthropoda</taxon>
        <taxon>Hexapoda</taxon>
        <taxon>Collembola</taxon>
        <taxon>Entomobryomorpha</taxon>
        <taxon>Isotomoidea</taxon>
        <taxon>Isotomidae</taxon>
        <taxon>Proisotominae</taxon>
        <taxon>Folsomia</taxon>
    </lineage>
</organism>
<dbReference type="EMBL" id="LNIX01000029">
    <property type="protein sequence ID" value="OXA41414.1"/>
    <property type="molecule type" value="Genomic_DNA"/>
</dbReference>
<protein>
    <submittedName>
        <fullName evidence="1">Uncharacterized protein</fullName>
    </submittedName>
</protein>
<keyword evidence="2" id="KW-1185">Reference proteome</keyword>